<organism evidence="2 3">
    <name type="scientific">Sporomusa acidovorans (strain ATCC 49682 / DSM 3132 / Mol)</name>
    <dbReference type="NCBI Taxonomy" id="1123286"/>
    <lineage>
        <taxon>Bacteria</taxon>
        <taxon>Bacillati</taxon>
        <taxon>Bacillota</taxon>
        <taxon>Negativicutes</taxon>
        <taxon>Selenomonadales</taxon>
        <taxon>Sporomusaceae</taxon>
        <taxon>Sporomusa</taxon>
    </lineage>
</organism>
<dbReference type="Gene3D" id="2.30.130.30">
    <property type="entry name" value="Hypothetical protein"/>
    <property type="match status" value="1"/>
</dbReference>
<gene>
    <name evidence="2" type="ORF">SPACI_054380</name>
</gene>
<proteinExistence type="predicted"/>
<dbReference type="SUPFAM" id="SSF88697">
    <property type="entry name" value="PUA domain-like"/>
    <property type="match status" value="1"/>
</dbReference>
<sequence length="166" mass="19200">MKAITILQPWASLIACGAKKIETRSWPTKYRGPIAIHAGKGWTMDRRKITYRETFHSALWPNMTKQELMLNGYGRTKLLPVGAVIAIADLVDCQRVVLRVKMKNSGQFVINYAELENRNKVAGNELDFGDYEHNRYAWILENVRRIEPVPARGMQRLWEWNSQILS</sequence>
<dbReference type="RefSeq" id="WP_093792481.1">
    <property type="nucleotide sequence ID" value="NZ_CP155571.1"/>
</dbReference>
<dbReference type="EMBL" id="CP155571">
    <property type="protein sequence ID" value="XFO75320.1"/>
    <property type="molecule type" value="Genomic_DNA"/>
</dbReference>
<evidence type="ECO:0000313" key="2">
    <source>
        <dbReference type="EMBL" id="XFO75320.1"/>
    </source>
</evidence>
<feature type="domain" description="ASCH" evidence="1">
    <location>
        <begin position="5"/>
        <end position="96"/>
    </location>
</feature>
<dbReference type="CDD" id="cd06554">
    <property type="entry name" value="ASCH_ASC-1_like"/>
    <property type="match status" value="1"/>
</dbReference>
<dbReference type="PROSITE" id="PS51257">
    <property type="entry name" value="PROKAR_LIPOPROTEIN"/>
    <property type="match status" value="1"/>
</dbReference>
<reference evidence="2" key="1">
    <citation type="submission" date="2024-05" db="EMBL/GenBank/DDBJ databases">
        <title>Isolation and characterization of Sporomusa carbonis sp. nov., a carboxydotrophic hydrogenogen in the genus of Sporomusa isolated from a charcoal burning pile.</title>
        <authorList>
            <person name="Boeer T."/>
            <person name="Rosenbaum F."/>
            <person name="Eysell L."/>
            <person name="Mueller V."/>
            <person name="Daniel R."/>
            <person name="Poehlein A."/>
        </authorList>
    </citation>
    <scope>NUCLEOTIDE SEQUENCE [LARGE SCALE GENOMIC DNA]</scope>
    <source>
        <strain evidence="2">DSM 3132</strain>
    </source>
</reference>
<evidence type="ECO:0000313" key="3">
    <source>
        <dbReference type="Proteomes" id="UP000216052"/>
    </source>
</evidence>
<evidence type="ECO:0000259" key="1">
    <source>
        <dbReference type="Pfam" id="PF04266"/>
    </source>
</evidence>
<protein>
    <recommendedName>
        <fullName evidence="1">ASCH domain-containing protein</fullName>
    </recommendedName>
</protein>
<dbReference type="InterPro" id="IPR015947">
    <property type="entry name" value="PUA-like_sf"/>
</dbReference>
<accession>A0ABZ3JAL9</accession>
<name>A0ABZ3JAL9_SPOA4</name>
<dbReference type="Proteomes" id="UP000216052">
    <property type="component" value="Chromosome"/>
</dbReference>
<keyword evidence="3" id="KW-1185">Reference proteome</keyword>
<dbReference type="Pfam" id="PF04266">
    <property type="entry name" value="ASCH"/>
    <property type="match status" value="1"/>
</dbReference>
<dbReference type="InterPro" id="IPR007374">
    <property type="entry name" value="ASCH_domain"/>
</dbReference>